<evidence type="ECO:0000256" key="1">
    <source>
        <dbReference type="ARBA" id="ARBA00001968"/>
    </source>
</evidence>
<keyword evidence="5" id="KW-1185">Reference proteome</keyword>
<proteinExistence type="predicted"/>
<comment type="caution">
    <text evidence="4">The sequence shown here is derived from an EMBL/GenBank/DDBJ whole genome shotgun (WGS) entry which is preliminary data.</text>
</comment>
<organism evidence="4 5">
    <name type="scientific">Rhamnusium bicolor</name>
    <dbReference type="NCBI Taxonomy" id="1586634"/>
    <lineage>
        <taxon>Eukaryota</taxon>
        <taxon>Metazoa</taxon>
        <taxon>Ecdysozoa</taxon>
        <taxon>Arthropoda</taxon>
        <taxon>Hexapoda</taxon>
        <taxon>Insecta</taxon>
        <taxon>Pterygota</taxon>
        <taxon>Neoptera</taxon>
        <taxon>Endopterygota</taxon>
        <taxon>Coleoptera</taxon>
        <taxon>Polyphaga</taxon>
        <taxon>Cucujiformia</taxon>
        <taxon>Chrysomeloidea</taxon>
        <taxon>Cerambycidae</taxon>
        <taxon>Lepturinae</taxon>
        <taxon>Rhagiini</taxon>
        <taxon>Rhamnusium</taxon>
    </lineage>
</organism>
<evidence type="ECO:0000313" key="5">
    <source>
        <dbReference type="Proteomes" id="UP001162156"/>
    </source>
</evidence>
<dbReference type="AlphaFoldDB" id="A0AAV8ZVY0"/>
<dbReference type="Proteomes" id="UP001162156">
    <property type="component" value="Unassembled WGS sequence"/>
</dbReference>
<evidence type="ECO:0000259" key="3">
    <source>
        <dbReference type="Pfam" id="PF13359"/>
    </source>
</evidence>
<dbReference type="EMBL" id="JANEYF010000053">
    <property type="protein sequence ID" value="KAJ8972492.1"/>
    <property type="molecule type" value="Genomic_DNA"/>
</dbReference>
<name>A0AAV8ZVY0_9CUCU</name>
<reference evidence="4" key="1">
    <citation type="journal article" date="2023" name="Insect Mol. Biol.">
        <title>Genome sequencing provides insights into the evolution of gene families encoding plant cell wall-degrading enzymes in longhorned beetles.</title>
        <authorList>
            <person name="Shin N.R."/>
            <person name="Okamura Y."/>
            <person name="Kirsch R."/>
            <person name="Pauchet Y."/>
        </authorList>
    </citation>
    <scope>NUCLEOTIDE SEQUENCE</scope>
    <source>
        <strain evidence="4">RBIC_L_NR</strain>
    </source>
</reference>
<evidence type="ECO:0000313" key="4">
    <source>
        <dbReference type="EMBL" id="KAJ8972492.1"/>
    </source>
</evidence>
<dbReference type="Pfam" id="PF13359">
    <property type="entry name" value="DDE_Tnp_4"/>
    <property type="match status" value="1"/>
</dbReference>
<keyword evidence="2" id="KW-0479">Metal-binding</keyword>
<sequence>MAIANIDYEFMCDFGINGRISDGGVIDNTLFYKKLKANKLKLPLPSKSEKSSSELPFVFIGDEAFALRANFLKPFSQKALNSERRIFNYRLSRARRIIENVFGILAARFRIFHTAISLQLEITEKVVMACYREDLNSGKTQVGVRPGENTLLKLKRGYSPQSSEVAKNVRNTYMHYFNNEGSVS</sequence>
<dbReference type="InterPro" id="IPR027806">
    <property type="entry name" value="HARBI1_dom"/>
</dbReference>
<evidence type="ECO:0000256" key="2">
    <source>
        <dbReference type="ARBA" id="ARBA00022723"/>
    </source>
</evidence>
<gene>
    <name evidence="4" type="ORF">NQ314_000163</name>
</gene>
<dbReference type="GO" id="GO:0046872">
    <property type="term" value="F:metal ion binding"/>
    <property type="evidence" value="ECO:0007669"/>
    <property type="project" value="UniProtKB-KW"/>
</dbReference>
<feature type="domain" description="DDE Tnp4" evidence="3">
    <location>
        <begin position="14"/>
        <end position="130"/>
    </location>
</feature>
<accession>A0AAV8ZVY0</accession>
<comment type="cofactor">
    <cofactor evidence="1">
        <name>a divalent metal cation</name>
        <dbReference type="ChEBI" id="CHEBI:60240"/>
    </cofactor>
</comment>
<protein>
    <recommendedName>
        <fullName evidence="3">DDE Tnp4 domain-containing protein</fullName>
    </recommendedName>
</protein>